<protein>
    <recommendedName>
        <fullName evidence="6">pyridoxal 5'-phosphate synthase</fullName>
        <ecNumber evidence="6">1.4.3.5</ecNumber>
    </recommendedName>
</protein>
<gene>
    <name evidence="12" type="ORF">ONE63_000874</name>
</gene>
<dbReference type="PANTHER" id="PTHR10851:SF4">
    <property type="entry name" value="PYRIDOXAL 5'-PHOSPHATE SYNTHASE"/>
    <property type="match status" value="1"/>
</dbReference>
<feature type="domain" description="Pyridoxamine 5'-phosphate oxidase N-terminal" evidence="11">
    <location>
        <begin position="67"/>
        <end position="154"/>
    </location>
</feature>
<dbReference type="SUPFAM" id="SSF50475">
    <property type="entry name" value="FMN-binding split barrel"/>
    <property type="match status" value="1"/>
</dbReference>
<evidence type="ECO:0000256" key="7">
    <source>
        <dbReference type="ARBA" id="ARBA00022630"/>
    </source>
</evidence>
<evidence type="ECO:0000256" key="10">
    <source>
        <dbReference type="SAM" id="MobiDB-lite"/>
    </source>
</evidence>
<dbReference type="InterPro" id="IPR011576">
    <property type="entry name" value="Pyridox_Oxase_N"/>
</dbReference>
<dbReference type="PIRSF" id="PIRSF000190">
    <property type="entry name" value="Pyd_amn-ph_oxd"/>
    <property type="match status" value="1"/>
</dbReference>
<evidence type="ECO:0000256" key="1">
    <source>
        <dbReference type="ARBA" id="ARBA00001917"/>
    </source>
</evidence>
<evidence type="ECO:0000313" key="12">
    <source>
        <dbReference type="EMBL" id="KAJ1532258.1"/>
    </source>
</evidence>
<evidence type="ECO:0000256" key="4">
    <source>
        <dbReference type="ARBA" id="ARBA00005037"/>
    </source>
</evidence>
<organism evidence="12 13">
    <name type="scientific">Megalurothrips usitatus</name>
    <name type="common">bean blossom thrips</name>
    <dbReference type="NCBI Taxonomy" id="439358"/>
    <lineage>
        <taxon>Eukaryota</taxon>
        <taxon>Metazoa</taxon>
        <taxon>Ecdysozoa</taxon>
        <taxon>Arthropoda</taxon>
        <taxon>Hexapoda</taxon>
        <taxon>Insecta</taxon>
        <taxon>Pterygota</taxon>
        <taxon>Neoptera</taxon>
        <taxon>Paraneoptera</taxon>
        <taxon>Thysanoptera</taxon>
        <taxon>Terebrantia</taxon>
        <taxon>Thripoidea</taxon>
        <taxon>Thripidae</taxon>
        <taxon>Megalurothrips</taxon>
    </lineage>
</organism>
<dbReference type="GO" id="GO:0008615">
    <property type="term" value="P:pyridoxine biosynthetic process"/>
    <property type="evidence" value="ECO:0007669"/>
    <property type="project" value="InterPro"/>
</dbReference>
<evidence type="ECO:0000256" key="5">
    <source>
        <dbReference type="ARBA" id="ARBA00007301"/>
    </source>
</evidence>
<comment type="pathway">
    <text evidence="3">Cofactor metabolism; pyridoxal 5'-phosphate salvage; pyridoxal 5'-phosphate from pyridoxamine 5'-phosphate: step 1/1.</text>
</comment>
<proteinExistence type="inferred from homology"/>
<evidence type="ECO:0000256" key="6">
    <source>
        <dbReference type="ARBA" id="ARBA00012801"/>
    </source>
</evidence>
<keyword evidence="7" id="KW-0285">Flavoprotein</keyword>
<evidence type="ECO:0000313" key="13">
    <source>
        <dbReference type="Proteomes" id="UP001075354"/>
    </source>
</evidence>
<accession>A0AAV7Y3K5</accession>
<comment type="similarity">
    <text evidence="5">Belongs to the pyridoxamine 5'-phosphate oxidase family.</text>
</comment>
<comment type="function">
    <text evidence="2">Catalyzes the oxidation of either pyridoxine 5'-phosphate (PNP) or pyridoxamine 5'-phosphate (PMP) into pyridoxal 5'-phosphate (PLP).</text>
</comment>
<feature type="region of interest" description="Disordered" evidence="10">
    <location>
        <begin position="1"/>
        <end position="20"/>
    </location>
</feature>
<evidence type="ECO:0000256" key="3">
    <source>
        <dbReference type="ARBA" id="ARBA00004738"/>
    </source>
</evidence>
<dbReference type="InterPro" id="IPR012349">
    <property type="entry name" value="Split_barrel_FMN-bd"/>
</dbReference>
<dbReference type="AlphaFoldDB" id="A0AAV7Y3K5"/>
<name>A0AAV7Y3K5_9NEOP</name>
<keyword evidence="13" id="KW-1185">Reference proteome</keyword>
<dbReference type="EC" id="1.4.3.5" evidence="6"/>
<comment type="caution">
    <text evidence="12">The sequence shown here is derived from an EMBL/GenBank/DDBJ whole genome shotgun (WGS) entry which is preliminary data.</text>
</comment>
<reference evidence="12" key="1">
    <citation type="submission" date="2022-12" db="EMBL/GenBank/DDBJ databases">
        <title>Chromosome-level genome assembly of the bean flower thrips Megalurothrips usitatus.</title>
        <authorList>
            <person name="Ma L."/>
            <person name="Liu Q."/>
            <person name="Li H."/>
            <person name="Cai W."/>
        </authorList>
    </citation>
    <scope>NUCLEOTIDE SEQUENCE</scope>
    <source>
        <strain evidence="12">Cailab_2022a</strain>
    </source>
</reference>
<comment type="cofactor">
    <cofactor evidence="1">
        <name>FMN</name>
        <dbReference type="ChEBI" id="CHEBI:58210"/>
    </cofactor>
</comment>
<evidence type="ECO:0000256" key="2">
    <source>
        <dbReference type="ARBA" id="ARBA00003691"/>
    </source>
</evidence>
<comment type="pathway">
    <text evidence="4">Cofactor metabolism; pyridoxal 5'-phosphate salvage; pyridoxal 5'-phosphate from pyridoxine 5'-phosphate: step 1/1.</text>
</comment>
<dbReference type="EMBL" id="JAPTSV010000001">
    <property type="protein sequence ID" value="KAJ1532258.1"/>
    <property type="molecule type" value="Genomic_DNA"/>
</dbReference>
<dbReference type="Pfam" id="PF01243">
    <property type="entry name" value="PNPOx_N"/>
    <property type="match status" value="1"/>
</dbReference>
<evidence type="ECO:0000256" key="9">
    <source>
        <dbReference type="ARBA" id="ARBA00023002"/>
    </source>
</evidence>
<evidence type="ECO:0000256" key="8">
    <source>
        <dbReference type="ARBA" id="ARBA00022643"/>
    </source>
</evidence>
<sequence length="247" mass="27673">MLCSALPTQNGVTQHKNGVNGDHIVAPKTAAKKVAIPESGLAKIELVDGNPFTLFKAWHADALASSLVLPNALCFSTATKEGRVSSRHVILRRLEDDGFVIMTDRRSKKAAELAENPVACMTFLWCYKKSDGMTINQQVRIEGEVVELTADQVGDLYEREPLYCKVRTHLCHQGVQVDWDAHKNKHDEIINKVSEGTMTLPCPDHFVAYKLYPSMVEFYFAHDTFIGDRIMFLKKDGGNWEHTRIAA</sequence>
<dbReference type="GO" id="GO:0010181">
    <property type="term" value="F:FMN binding"/>
    <property type="evidence" value="ECO:0007669"/>
    <property type="project" value="InterPro"/>
</dbReference>
<dbReference type="PANTHER" id="PTHR10851">
    <property type="entry name" value="PYRIDOXINE-5-PHOSPHATE OXIDASE"/>
    <property type="match status" value="1"/>
</dbReference>
<feature type="compositionally biased region" description="Polar residues" evidence="10">
    <location>
        <begin position="1"/>
        <end position="17"/>
    </location>
</feature>
<dbReference type="Proteomes" id="UP001075354">
    <property type="component" value="Chromosome 1"/>
</dbReference>
<evidence type="ECO:0000259" key="11">
    <source>
        <dbReference type="Pfam" id="PF01243"/>
    </source>
</evidence>
<dbReference type="InterPro" id="IPR000659">
    <property type="entry name" value="Pyridox_Oxase"/>
</dbReference>
<keyword evidence="8" id="KW-0288">FMN</keyword>
<dbReference type="Gene3D" id="2.30.110.10">
    <property type="entry name" value="Electron Transport, Fmn-binding Protein, Chain A"/>
    <property type="match status" value="1"/>
</dbReference>
<dbReference type="GO" id="GO:0004733">
    <property type="term" value="F:pyridoxamine phosphate oxidase activity"/>
    <property type="evidence" value="ECO:0007669"/>
    <property type="project" value="UniProtKB-EC"/>
</dbReference>
<keyword evidence="9" id="KW-0560">Oxidoreductase</keyword>